<keyword evidence="1" id="KW-0723">Serine/threonine-protein kinase</keyword>
<dbReference type="AlphaFoldDB" id="A0A7R9CIK9"/>
<evidence type="ECO:0000256" key="2">
    <source>
        <dbReference type="ARBA" id="ARBA00022679"/>
    </source>
</evidence>
<dbReference type="GO" id="GO:0005977">
    <property type="term" value="P:glycogen metabolic process"/>
    <property type="evidence" value="ECO:0007669"/>
    <property type="project" value="InterPro"/>
</dbReference>
<dbReference type="GO" id="GO:0004689">
    <property type="term" value="F:phosphorylase kinase activity"/>
    <property type="evidence" value="ECO:0007669"/>
    <property type="project" value="InterPro"/>
</dbReference>
<sequence length="300" mass="33334">MELASFVFDAGPFHSGLAAFFDSDDIEVSGEDLPTSLSKHPPKMKLHKEERDTQHQPLSSKAPYLTVQSTLDESLGILAAHRERGVFEMEKDHTAEYISSIILNILQECGLKREMLHLVVKNGAANMVKTIDIAFGKKKHICFAHLLSLGSYRFVEAVPELDLLIDKELKPGLVSEVLLVLVCVCGFERSGARPRPGHLGYGGFIPILNIIHCHTSAPIMRSAAEDRDLKEVVQLLEPLQAATNQVSGDKFPTVSLVIDACAFRVYGHWVKKGEGQNRAALFENMPKTELKYIYVNKLSR</sequence>
<dbReference type="SUPFAM" id="SSF53098">
    <property type="entry name" value="Ribonuclease H-like"/>
    <property type="match status" value="1"/>
</dbReference>
<gene>
    <name evidence="5" type="ORF">TPSB3V08_LOCUS678</name>
</gene>
<dbReference type="GO" id="GO:0005524">
    <property type="term" value="F:ATP binding"/>
    <property type="evidence" value="ECO:0007669"/>
    <property type="project" value="InterPro"/>
</dbReference>
<dbReference type="InterPro" id="IPR002291">
    <property type="entry name" value="Phosph_kin_gamma"/>
</dbReference>
<accession>A0A7R9CIK9</accession>
<dbReference type="GO" id="GO:0005964">
    <property type="term" value="C:phosphorylase kinase complex"/>
    <property type="evidence" value="ECO:0007669"/>
    <property type="project" value="InterPro"/>
</dbReference>
<organism evidence="5">
    <name type="scientific">Timema poppense</name>
    <name type="common">Walking stick</name>
    <dbReference type="NCBI Taxonomy" id="170557"/>
    <lineage>
        <taxon>Eukaryota</taxon>
        <taxon>Metazoa</taxon>
        <taxon>Ecdysozoa</taxon>
        <taxon>Arthropoda</taxon>
        <taxon>Hexapoda</taxon>
        <taxon>Insecta</taxon>
        <taxon>Pterygota</taxon>
        <taxon>Neoptera</taxon>
        <taxon>Polyneoptera</taxon>
        <taxon>Phasmatodea</taxon>
        <taxon>Timematodea</taxon>
        <taxon>Timematoidea</taxon>
        <taxon>Timematidae</taxon>
        <taxon>Timema</taxon>
    </lineage>
</organism>
<dbReference type="InterPro" id="IPR012337">
    <property type="entry name" value="RNaseH-like_sf"/>
</dbReference>
<reference evidence="5" key="1">
    <citation type="submission" date="2020-11" db="EMBL/GenBank/DDBJ databases">
        <authorList>
            <person name="Tran Van P."/>
        </authorList>
    </citation>
    <scope>NUCLEOTIDE SEQUENCE</scope>
</reference>
<dbReference type="EMBL" id="OD000213">
    <property type="protein sequence ID" value="CAD7396448.1"/>
    <property type="molecule type" value="Genomic_DNA"/>
</dbReference>
<evidence type="ECO:0000256" key="4">
    <source>
        <dbReference type="SAM" id="MobiDB-lite"/>
    </source>
</evidence>
<evidence type="ECO:0000256" key="3">
    <source>
        <dbReference type="ARBA" id="ARBA00022777"/>
    </source>
</evidence>
<evidence type="ECO:0000256" key="1">
    <source>
        <dbReference type="ARBA" id="ARBA00022527"/>
    </source>
</evidence>
<proteinExistence type="predicted"/>
<evidence type="ECO:0000313" key="5">
    <source>
        <dbReference type="EMBL" id="CAD7396448.1"/>
    </source>
</evidence>
<keyword evidence="2" id="KW-0808">Transferase</keyword>
<dbReference type="PRINTS" id="PR01049">
    <property type="entry name" value="PHOSPHBKNASE"/>
</dbReference>
<feature type="region of interest" description="Disordered" evidence="4">
    <location>
        <begin position="31"/>
        <end position="59"/>
    </location>
</feature>
<dbReference type="GO" id="GO:0005516">
    <property type="term" value="F:calmodulin binding"/>
    <property type="evidence" value="ECO:0007669"/>
    <property type="project" value="InterPro"/>
</dbReference>
<protein>
    <submittedName>
        <fullName evidence="5">Uncharacterized protein</fullName>
    </submittedName>
</protein>
<name>A0A7R9CIK9_TIMPO</name>
<keyword evidence="3" id="KW-0418">Kinase</keyword>